<feature type="region of interest" description="Disordered" evidence="1">
    <location>
        <begin position="504"/>
        <end position="526"/>
    </location>
</feature>
<dbReference type="InterPro" id="IPR013108">
    <property type="entry name" value="Amidohydro_3"/>
</dbReference>
<dbReference type="RefSeq" id="WP_183390140.1">
    <property type="nucleotide sequence ID" value="NZ_JACHVY010000001.1"/>
</dbReference>
<sequence length="547" mass="55708">MEPPAGTRRLYRGGAVYSPADPFATAMLVEGSTVAWVGPDEAAPAWTREGDEVVDLEGRLVTPAFVDAHVHLTETGLRRTGLDLSAVRSRTELLDAVAARARPGELLAGFGWDESRWPAGDGVPTRAELDRAAGGAPVVLSRVDGHSALVTSALAEAAGLRGLAGWDEDGRVRTAAHHAALDARWAALSPTAAQAARRAALEAAAAAGIGTVHEMSGRWLAPPGDLAALQALSRAEALPDVVGYLAERVEDPEQARAVLAGAAAGGAAVAGLGGDLVVDGALGSRTAALRADYADAPGERGSLHLDAAAVAGHLHACTRAGVQAAFHAIGDAALAVVVEALEAVAADLGVPALASAGHRVEHAVLADADVVAAFARFGTAVSTQPAFDAHWGAPGSLYESRLGPQRRRGAHPFAALAAAGVPLALGSDTPVTPFAPWAAVRAAGFPPDEERAVSVRAAFLAHTRGGHRLAGLGHPGVLRPGAPATYAVWDVADLVVQAPDRRLSGWSTDARSGTPGLPDLGPGAPEPVCRRTVVDGVVVHDDLRGAR</sequence>
<reference evidence="3 4" key="2">
    <citation type="submission" date="2020-08" db="EMBL/GenBank/DDBJ databases">
        <authorList>
            <person name="Partida-Martinez L."/>
            <person name="Huntemann M."/>
            <person name="Clum A."/>
            <person name="Wang J."/>
            <person name="Palaniappan K."/>
            <person name="Ritter S."/>
            <person name="Chen I.-M."/>
            <person name="Stamatis D."/>
            <person name="Reddy T."/>
            <person name="O'Malley R."/>
            <person name="Daum C."/>
            <person name="Shapiro N."/>
            <person name="Ivanova N."/>
            <person name="Kyrpides N."/>
            <person name="Woyke T."/>
        </authorList>
    </citation>
    <scope>NUCLEOTIDE SEQUENCE [LARGE SCALE GENOMIC DNA]</scope>
    <source>
        <strain evidence="3 4">AS2.23</strain>
    </source>
</reference>
<dbReference type="Pfam" id="PF07969">
    <property type="entry name" value="Amidohydro_3"/>
    <property type="match status" value="1"/>
</dbReference>
<evidence type="ECO:0000259" key="2">
    <source>
        <dbReference type="Pfam" id="PF07969"/>
    </source>
</evidence>
<comment type="caution">
    <text evidence="3">The sequence shown here is derived from an EMBL/GenBank/DDBJ whole genome shotgun (WGS) entry which is preliminary data.</text>
</comment>
<dbReference type="Proteomes" id="UP000533269">
    <property type="component" value="Unassembled WGS sequence"/>
</dbReference>
<dbReference type="PANTHER" id="PTHR22642">
    <property type="entry name" value="IMIDAZOLONEPROPIONASE"/>
    <property type="match status" value="1"/>
</dbReference>
<dbReference type="Gene3D" id="2.30.40.10">
    <property type="entry name" value="Urease, subunit C, domain 1"/>
    <property type="match status" value="1"/>
</dbReference>
<feature type="domain" description="Amidohydrolase 3" evidence="2">
    <location>
        <begin position="52"/>
        <end position="540"/>
    </location>
</feature>
<accession>A0A7W4XV04</accession>
<dbReference type="AlphaFoldDB" id="A0A7W4XV04"/>
<dbReference type="GO" id="GO:0016810">
    <property type="term" value="F:hydrolase activity, acting on carbon-nitrogen (but not peptide) bonds"/>
    <property type="evidence" value="ECO:0007669"/>
    <property type="project" value="InterPro"/>
</dbReference>
<dbReference type="EMBL" id="JACHVY010000001">
    <property type="protein sequence ID" value="MBB2899506.1"/>
    <property type="molecule type" value="Genomic_DNA"/>
</dbReference>
<dbReference type="InterPro" id="IPR032466">
    <property type="entry name" value="Metal_Hydrolase"/>
</dbReference>
<name>A0A7W4XV04_KINRA</name>
<reference evidence="3 4" key="1">
    <citation type="submission" date="2020-08" db="EMBL/GenBank/DDBJ databases">
        <title>The Agave Microbiome: Exploring the role of microbial communities in plant adaptations to desert environments.</title>
        <authorList>
            <person name="Partida-Martinez L.P."/>
        </authorList>
    </citation>
    <scope>NUCLEOTIDE SEQUENCE [LARGE SCALE GENOMIC DNA]</scope>
    <source>
        <strain evidence="3 4">AS2.23</strain>
    </source>
</reference>
<evidence type="ECO:0000313" key="3">
    <source>
        <dbReference type="EMBL" id="MBB2899506.1"/>
    </source>
</evidence>
<dbReference type="Gene3D" id="3.10.310.70">
    <property type="match status" value="1"/>
</dbReference>
<evidence type="ECO:0000313" key="4">
    <source>
        <dbReference type="Proteomes" id="UP000533269"/>
    </source>
</evidence>
<evidence type="ECO:0000256" key="1">
    <source>
        <dbReference type="SAM" id="MobiDB-lite"/>
    </source>
</evidence>
<gene>
    <name evidence="3" type="ORF">FHR75_000294</name>
</gene>
<protein>
    <recommendedName>
        <fullName evidence="2">Amidohydrolase 3 domain-containing protein</fullName>
    </recommendedName>
</protein>
<proteinExistence type="predicted"/>
<dbReference type="PANTHER" id="PTHR22642:SF2">
    <property type="entry name" value="PROTEIN LONG AFTER FAR-RED 3"/>
    <property type="match status" value="1"/>
</dbReference>
<dbReference type="SUPFAM" id="SSF51338">
    <property type="entry name" value="Composite domain of metallo-dependent hydrolases"/>
    <property type="match status" value="1"/>
</dbReference>
<dbReference type="Gene3D" id="3.20.20.140">
    <property type="entry name" value="Metal-dependent hydrolases"/>
    <property type="match status" value="1"/>
</dbReference>
<dbReference type="InterPro" id="IPR011059">
    <property type="entry name" value="Metal-dep_hydrolase_composite"/>
</dbReference>
<organism evidence="3 4">
    <name type="scientific">Kineococcus radiotolerans</name>
    <dbReference type="NCBI Taxonomy" id="131568"/>
    <lineage>
        <taxon>Bacteria</taxon>
        <taxon>Bacillati</taxon>
        <taxon>Actinomycetota</taxon>
        <taxon>Actinomycetes</taxon>
        <taxon>Kineosporiales</taxon>
        <taxon>Kineosporiaceae</taxon>
        <taxon>Kineococcus</taxon>
    </lineage>
</organism>
<dbReference type="SUPFAM" id="SSF51556">
    <property type="entry name" value="Metallo-dependent hydrolases"/>
    <property type="match status" value="1"/>
</dbReference>